<feature type="transmembrane region" description="Helical" evidence="1">
    <location>
        <begin position="245"/>
        <end position="266"/>
    </location>
</feature>
<dbReference type="Proteomes" id="UP000002359">
    <property type="component" value="Chromosome"/>
</dbReference>
<feature type="transmembrane region" description="Helical" evidence="1">
    <location>
        <begin position="172"/>
        <end position="189"/>
    </location>
</feature>
<evidence type="ECO:0000256" key="1">
    <source>
        <dbReference type="SAM" id="Phobius"/>
    </source>
</evidence>
<feature type="transmembrane region" description="Helical" evidence="1">
    <location>
        <begin position="287"/>
        <end position="304"/>
    </location>
</feature>
<dbReference type="HOGENOM" id="CLU_696217_0_0_9"/>
<sequence length="410" mass="46962">MQADRRKTFGKMRIRINNLFFVAIAFMGIIISNSQVVLAIGKASVIQYLSYLVLILCIVNDLLKNNKHIVVYKLGYLFLIIFLFTIGICQQILPITTKIYLSISMMIISVLATLPISLIKDIDDFRRISNHLLFALFITSILGIMMGATMFTGAVEGIGFSQGFNGGLTHKNFFGITILMGFVLTYLAYKYGSYKRTDRFILGLELFLILISNTRSVYLILLLFLFLVNLDKIKIEQRQWSTLKYISMLFCAIFLYYFFGFLITHSDSYAHRVNGLINFFEYYRNDWFHLMFGAADLAYGDLTLDYAIRVRRVLGWNGTLEMPLLSIMLKNGFIGLVGYGIVLYKLYRNVRILKTDNIKTIGKSVFIIVVLSATVENYIVNLSFVFMPICFCLLNSISTMESTINKQLQT</sequence>
<dbReference type="AlphaFoldDB" id="D5AGR1"/>
<dbReference type="NCBIfam" id="NF041436">
    <property type="entry name" value="Wzy_Strepto"/>
    <property type="match status" value="1"/>
</dbReference>
<protein>
    <submittedName>
        <fullName evidence="2">Cps2I</fullName>
    </submittedName>
</protein>
<organism evidence="2 3">
    <name type="scientific">Streptococcus suis (strain GZ1)</name>
    <dbReference type="NCBI Taxonomy" id="423211"/>
    <lineage>
        <taxon>Bacteria</taxon>
        <taxon>Bacillati</taxon>
        <taxon>Bacillota</taxon>
        <taxon>Bacilli</taxon>
        <taxon>Lactobacillales</taxon>
        <taxon>Streptococcaceae</taxon>
        <taxon>Streptococcus</taxon>
    </lineage>
</organism>
<evidence type="ECO:0000313" key="2">
    <source>
        <dbReference type="EMBL" id="ADE31026.1"/>
    </source>
</evidence>
<dbReference type="KEGG" id="ssw:SSGZ1_0563"/>
<feature type="transmembrane region" description="Helical" evidence="1">
    <location>
        <begin position="324"/>
        <end position="344"/>
    </location>
</feature>
<feature type="transmembrane region" description="Helical" evidence="1">
    <location>
        <begin position="46"/>
        <end position="63"/>
    </location>
</feature>
<feature type="transmembrane region" description="Helical" evidence="1">
    <location>
        <begin position="201"/>
        <end position="225"/>
    </location>
</feature>
<dbReference type="PATRIC" id="fig|423211.3.peg.552"/>
<evidence type="ECO:0000313" key="3">
    <source>
        <dbReference type="Proteomes" id="UP000002359"/>
    </source>
</evidence>
<feature type="transmembrane region" description="Helical" evidence="1">
    <location>
        <begin position="365"/>
        <end position="389"/>
    </location>
</feature>
<keyword evidence="1" id="KW-1133">Transmembrane helix</keyword>
<name>D5AGR1_STRGZ</name>
<reference evidence="2 3" key="1">
    <citation type="journal article" date="2009" name="J. Infect. Dis.">
        <title>Clinical, experimental, and genomic differences between intermediately pathogenic, highly pathogenic, and epidemic Streptococcus suis.</title>
        <authorList>
            <person name="Ye C."/>
            <person name="Zheng H."/>
            <person name="Zhang J."/>
            <person name="Jing H."/>
            <person name="Wang L."/>
            <person name="Xiong Y."/>
            <person name="Wang W."/>
            <person name="Zhou Z."/>
            <person name="Sun Q."/>
            <person name="Luo X."/>
            <person name="Du H."/>
            <person name="Gottschalk M."/>
            <person name="Xu J."/>
        </authorList>
    </citation>
    <scope>NUCLEOTIDE SEQUENCE [LARGE SCALE GENOMIC DNA]</scope>
    <source>
        <strain evidence="2 3">GZ1</strain>
    </source>
</reference>
<feature type="transmembrane region" description="Helical" evidence="1">
    <location>
        <begin position="20"/>
        <end position="40"/>
    </location>
</feature>
<feature type="transmembrane region" description="Helical" evidence="1">
    <location>
        <begin position="99"/>
        <end position="119"/>
    </location>
</feature>
<dbReference type="EMBL" id="CP000837">
    <property type="protein sequence ID" value="ADE31026.1"/>
    <property type="molecule type" value="Genomic_DNA"/>
</dbReference>
<proteinExistence type="predicted"/>
<feature type="transmembrane region" description="Helical" evidence="1">
    <location>
        <begin position="131"/>
        <end position="152"/>
    </location>
</feature>
<keyword evidence="1" id="KW-0812">Transmembrane</keyword>
<keyword evidence="1" id="KW-0472">Membrane</keyword>
<gene>
    <name evidence="2" type="ordered locus">SSGZ1_0563</name>
</gene>
<feature type="transmembrane region" description="Helical" evidence="1">
    <location>
        <begin position="75"/>
        <end position="93"/>
    </location>
</feature>
<accession>D5AGR1</accession>